<feature type="region of interest" description="Disordered" evidence="1">
    <location>
        <begin position="350"/>
        <end position="383"/>
    </location>
</feature>
<organism evidence="4 5">
    <name type="scientific">Stenotrophomonas daejeonensis</name>
    <dbReference type="NCBI Taxonomy" id="659018"/>
    <lineage>
        <taxon>Bacteria</taxon>
        <taxon>Pseudomonadati</taxon>
        <taxon>Pseudomonadota</taxon>
        <taxon>Gammaproteobacteria</taxon>
        <taxon>Lysobacterales</taxon>
        <taxon>Lysobacteraceae</taxon>
        <taxon>Stenotrophomonas</taxon>
    </lineage>
</organism>
<proteinExistence type="predicted"/>
<reference evidence="4 5" key="1">
    <citation type="submission" date="2015-05" db="EMBL/GenBank/DDBJ databases">
        <title>Genome sequencing and analysis of members of genus Stenotrophomonas.</title>
        <authorList>
            <person name="Patil P.P."/>
            <person name="Midha S."/>
            <person name="Patil P.B."/>
        </authorList>
    </citation>
    <scope>NUCLEOTIDE SEQUENCE [LARGE SCALE GENOMIC DNA]</scope>
    <source>
        <strain evidence="4 5">JCM 16244</strain>
    </source>
</reference>
<protein>
    <recommendedName>
        <fullName evidence="3">Peptidase C-terminal archaeal/bacterial domain-containing protein</fullName>
    </recommendedName>
</protein>
<dbReference type="PATRIC" id="fig|659018.3.peg.1895"/>
<comment type="caution">
    <text evidence="4">The sequence shown here is derived from an EMBL/GenBank/DDBJ whole genome shotgun (WGS) entry which is preliminary data.</text>
</comment>
<dbReference type="Pfam" id="PF04151">
    <property type="entry name" value="PPC"/>
    <property type="match status" value="1"/>
</dbReference>
<keyword evidence="2" id="KW-0732">Signal</keyword>
<dbReference type="EMBL" id="LDJP01000054">
    <property type="protein sequence ID" value="KRG84384.1"/>
    <property type="molecule type" value="Genomic_DNA"/>
</dbReference>
<feature type="compositionally biased region" description="Low complexity" evidence="1">
    <location>
        <begin position="369"/>
        <end position="383"/>
    </location>
</feature>
<accession>A0A0R0DRZ4</accession>
<evidence type="ECO:0000313" key="4">
    <source>
        <dbReference type="EMBL" id="KRG84384.1"/>
    </source>
</evidence>
<dbReference type="STRING" id="659018.ABB34_09370"/>
<keyword evidence="5" id="KW-1185">Reference proteome</keyword>
<dbReference type="Proteomes" id="UP000050940">
    <property type="component" value="Unassembled WGS sequence"/>
</dbReference>
<feature type="signal peptide" evidence="2">
    <location>
        <begin position="1"/>
        <end position="28"/>
    </location>
</feature>
<evidence type="ECO:0000259" key="3">
    <source>
        <dbReference type="Pfam" id="PF04151"/>
    </source>
</evidence>
<dbReference type="PROSITE" id="PS51257">
    <property type="entry name" value="PROKAR_LIPOPROTEIN"/>
    <property type="match status" value="1"/>
</dbReference>
<evidence type="ECO:0000313" key="5">
    <source>
        <dbReference type="Proteomes" id="UP000050940"/>
    </source>
</evidence>
<dbReference type="Gene3D" id="2.60.120.380">
    <property type="match status" value="2"/>
</dbReference>
<feature type="chain" id="PRO_5006396163" description="Peptidase C-terminal archaeal/bacterial domain-containing protein" evidence="2">
    <location>
        <begin position="29"/>
        <end position="383"/>
    </location>
</feature>
<evidence type="ECO:0000256" key="2">
    <source>
        <dbReference type="SAM" id="SignalP"/>
    </source>
</evidence>
<dbReference type="AlphaFoldDB" id="A0A0R0DRZ4"/>
<name>A0A0R0DRZ4_9GAMM</name>
<dbReference type="InterPro" id="IPR007280">
    <property type="entry name" value="Peptidase_C_arc/bac"/>
</dbReference>
<feature type="domain" description="Peptidase C-terminal archaeal/bacterial" evidence="3">
    <location>
        <begin position="62"/>
        <end position="129"/>
    </location>
</feature>
<gene>
    <name evidence="4" type="ORF">ABB34_09370</name>
</gene>
<evidence type="ECO:0000256" key="1">
    <source>
        <dbReference type="SAM" id="MobiDB-lite"/>
    </source>
</evidence>
<dbReference type="RefSeq" id="WP_057641047.1">
    <property type="nucleotide sequence ID" value="NZ_LDJP01000054.1"/>
</dbReference>
<sequence length="383" mass="39216">MNTRPARLFTALSLALALAACHKLGSGAGDGTPGLAVGSSVTGEITSSSRLNYNDGSRHQGYEVTLKNGEAIALELGGSLNGQLSVFDGQTLLATASARGQDAESGNAGTVSLAFRAPKDGTYLVAVNSAGADAFGPFKLDSSSVTPYDGKPLVADSEAIDWLVGEKQDYTLKVDKAGIYTISMESGGLDTYLHLSGRNTDIEDDDGGGNLNARIRAYLEPGDYSIGASALNGGTGSFKLRVGLTPVDKGLATRDGTALAIGQTTPGMIDSRGRRSFALTLDGTRQLQFDAIADNFDPVLHVTGPGIDAEDDDGGDGTNARLTLRMGPGRYTVAVSSLGSQQGVFELETTDLGTDAATPANSNRKGEAEAAAAAAEAAAVEAD</sequence>